<dbReference type="SUPFAM" id="SSF53613">
    <property type="entry name" value="Ribokinase-like"/>
    <property type="match status" value="1"/>
</dbReference>
<dbReference type="RefSeq" id="WP_033934827.1">
    <property type="nucleotide sequence ID" value="NZ_AZEQ01000031.1"/>
</dbReference>
<dbReference type="Proteomes" id="UP000050901">
    <property type="component" value="Unassembled WGS sequence"/>
</dbReference>
<dbReference type="SMART" id="SM00419">
    <property type="entry name" value="HTH_CRP"/>
    <property type="match status" value="1"/>
</dbReference>
<dbReference type="GO" id="GO:0016798">
    <property type="term" value="F:hydrolase activity, acting on glycosyl bonds"/>
    <property type="evidence" value="ECO:0007669"/>
    <property type="project" value="TreeGrafter"/>
</dbReference>
<dbReference type="Gene3D" id="1.10.10.10">
    <property type="entry name" value="Winged helix-like DNA-binding domain superfamily/Winged helix DNA-binding domain"/>
    <property type="match status" value="1"/>
</dbReference>
<dbReference type="SUPFAM" id="SSF46785">
    <property type="entry name" value="Winged helix' DNA-binding domain"/>
    <property type="match status" value="1"/>
</dbReference>
<accession>A0A0R1P1N3</accession>
<proteinExistence type="predicted"/>
<dbReference type="GO" id="GO:0004730">
    <property type="term" value="F:pseudouridylate synthase activity"/>
    <property type="evidence" value="ECO:0007669"/>
    <property type="project" value="TreeGrafter"/>
</dbReference>
<dbReference type="Pfam" id="PF00294">
    <property type="entry name" value="PfkB"/>
    <property type="match status" value="1"/>
</dbReference>
<comment type="caution">
    <text evidence="4">The sequence shown here is derived from an EMBL/GenBank/DDBJ whole genome shotgun (WGS) entry which is preliminary data.</text>
</comment>
<evidence type="ECO:0000259" key="3">
    <source>
        <dbReference type="SMART" id="SM00419"/>
    </source>
</evidence>
<keyword evidence="2" id="KW-0238">DNA-binding</keyword>
<dbReference type="InterPro" id="IPR036388">
    <property type="entry name" value="WH-like_DNA-bd_sf"/>
</dbReference>
<name>A0A0R1P1N3_LIMMU</name>
<dbReference type="PANTHER" id="PTHR42909:SF1">
    <property type="entry name" value="CARBOHYDRATE KINASE PFKB DOMAIN-CONTAINING PROTEIN"/>
    <property type="match status" value="1"/>
</dbReference>
<feature type="domain" description="HTH crp-type" evidence="3">
    <location>
        <begin position="11"/>
        <end position="57"/>
    </location>
</feature>
<evidence type="ECO:0000256" key="1">
    <source>
        <dbReference type="ARBA" id="ARBA00022723"/>
    </source>
</evidence>
<dbReference type="InterPro" id="IPR029056">
    <property type="entry name" value="Ribokinase-like"/>
</dbReference>
<evidence type="ECO:0000313" key="5">
    <source>
        <dbReference type="Proteomes" id="UP000050901"/>
    </source>
</evidence>
<dbReference type="EMBL" id="AZEQ01000031">
    <property type="protein sequence ID" value="KRL23626.1"/>
    <property type="molecule type" value="Genomic_DNA"/>
</dbReference>
<dbReference type="Gene3D" id="3.40.1190.20">
    <property type="match status" value="1"/>
</dbReference>
<dbReference type="GO" id="GO:0005737">
    <property type="term" value="C:cytoplasm"/>
    <property type="evidence" value="ECO:0007669"/>
    <property type="project" value="TreeGrafter"/>
</dbReference>
<sequence>MPTEREKQILDLIRQNPMISQKELAEKLGITRPGVASHISRLIKEGLILGKGYVLPKKEYVTVIGAVNMDIYGIVSDYPVVLKGSNTGHVTTQLGGLGRNIAANAAALGLDTNLITVFGSDDYGTRFKEDAYRRGIDISYSKQLPDRKTSVYLYVNQGDGERIIGVDDMRINEFITPSFLEPRLAGINAGKAAIIDSNLPAETIRWLYDNVRVPMYAKAVSVTKTPRLLQDNLNLEGLVINGVEGSFMASVKIMDINDGKECAEKLYDIFKTRIYLYLDQMGMIMADRDGTLYHGYEPGLHVENTNGVGASMTAALAYAQLRHESLDDTLDLMIRIGGLTMATGKSVSDRVGTLLENE</sequence>
<dbReference type="InterPro" id="IPR011991">
    <property type="entry name" value="ArsR-like_HTH"/>
</dbReference>
<evidence type="ECO:0000256" key="2">
    <source>
        <dbReference type="ARBA" id="ARBA00023125"/>
    </source>
</evidence>
<protein>
    <submittedName>
        <fullName evidence="4">HTH domain protein</fullName>
    </submittedName>
</protein>
<dbReference type="PATRIC" id="fig|1423771.3.peg.1398"/>
<dbReference type="InterPro" id="IPR011611">
    <property type="entry name" value="PfkB_dom"/>
</dbReference>
<organism evidence="4 5">
    <name type="scientific">Limosilactobacillus mucosae DSM 13345</name>
    <dbReference type="NCBI Taxonomy" id="1423771"/>
    <lineage>
        <taxon>Bacteria</taxon>
        <taxon>Bacillati</taxon>
        <taxon>Bacillota</taxon>
        <taxon>Bacilli</taxon>
        <taxon>Lactobacillales</taxon>
        <taxon>Lactobacillaceae</taxon>
        <taxon>Limosilactobacillus</taxon>
    </lineage>
</organism>
<dbReference type="InterPro" id="IPR036390">
    <property type="entry name" value="WH_DNA-bd_sf"/>
</dbReference>
<gene>
    <name evidence="4" type="ORF">FC47_GL001385</name>
</gene>
<evidence type="ECO:0000313" key="4">
    <source>
        <dbReference type="EMBL" id="KRL23626.1"/>
    </source>
</evidence>
<dbReference type="CDD" id="cd00090">
    <property type="entry name" value="HTH_ARSR"/>
    <property type="match status" value="1"/>
</dbReference>
<dbReference type="GO" id="GO:0006355">
    <property type="term" value="P:regulation of DNA-templated transcription"/>
    <property type="evidence" value="ECO:0007669"/>
    <property type="project" value="InterPro"/>
</dbReference>
<dbReference type="InterPro" id="IPR012318">
    <property type="entry name" value="HTH_CRP"/>
</dbReference>
<dbReference type="PANTHER" id="PTHR42909">
    <property type="entry name" value="ZGC:136858"/>
    <property type="match status" value="1"/>
</dbReference>
<dbReference type="AlphaFoldDB" id="A0A0R1P1N3"/>
<dbReference type="GO" id="GO:0046872">
    <property type="term" value="F:metal ion binding"/>
    <property type="evidence" value="ECO:0007669"/>
    <property type="project" value="UniProtKB-KW"/>
</dbReference>
<dbReference type="GO" id="GO:0003677">
    <property type="term" value="F:DNA binding"/>
    <property type="evidence" value="ECO:0007669"/>
    <property type="project" value="UniProtKB-KW"/>
</dbReference>
<dbReference type="Pfam" id="PF13412">
    <property type="entry name" value="HTH_24"/>
    <property type="match status" value="1"/>
</dbReference>
<reference evidence="4 5" key="1">
    <citation type="journal article" date="2015" name="Genome Announc.">
        <title>Expanding the biotechnology potential of lactobacilli through comparative genomics of 213 strains and associated genera.</title>
        <authorList>
            <person name="Sun Z."/>
            <person name="Harris H.M."/>
            <person name="McCann A."/>
            <person name="Guo C."/>
            <person name="Argimon S."/>
            <person name="Zhang W."/>
            <person name="Yang X."/>
            <person name="Jeffery I.B."/>
            <person name="Cooney J.C."/>
            <person name="Kagawa T.F."/>
            <person name="Liu W."/>
            <person name="Song Y."/>
            <person name="Salvetti E."/>
            <person name="Wrobel A."/>
            <person name="Rasinkangas P."/>
            <person name="Parkhill J."/>
            <person name="Rea M.C."/>
            <person name="O'Sullivan O."/>
            <person name="Ritari J."/>
            <person name="Douillard F.P."/>
            <person name="Paul Ross R."/>
            <person name="Yang R."/>
            <person name="Briner A.E."/>
            <person name="Felis G.E."/>
            <person name="de Vos W.M."/>
            <person name="Barrangou R."/>
            <person name="Klaenhammer T.R."/>
            <person name="Caufield P.W."/>
            <person name="Cui Y."/>
            <person name="Zhang H."/>
            <person name="O'Toole P.W."/>
        </authorList>
    </citation>
    <scope>NUCLEOTIDE SEQUENCE [LARGE SCALE GENOMIC DNA]</scope>
    <source>
        <strain evidence="4 5">DSM 13345</strain>
    </source>
</reference>
<keyword evidence="1" id="KW-0479">Metal-binding</keyword>